<comment type="caution">
    <text evidence="4">The sequence shown here is derived from an EMBL/GenBank/DDBJ whole genome shotgun (WGS) entry which is preliminary data.</text>
</comment>
<dbReference type="EMBL" id="NHYE01000534">
    <property type="protein sequence ID" value="PPR05030.1"/>
    <property type="molecule type" value="Genomic_DNA"/>
</dbReference>
<dbReference type="Pfam" id="PF01498">
    <property type="entry name" value="HTH_Tnp_Tc3_2"/>
    <property type="match status" value="1"/>
</dbReference>
<gene>
    <name evidence="4" type="ORF">CVT26_012559</name>
</gene>
<dbReference type="GO" id="GO:0006313">
    <property type="term" value="P:DNA transposition"/>
    <property type="evidence" value="ECO:0007669"/>
    <property type="project" value="InterPro"/>
</dbReference>
<dbReference type="InterPro" id="IPR002492">
    <property type="entry name" value="Transposase_Tc1-like"/>
</dbReference>
<dbReference type="GO" id="GO:0003677">
    <property type="term" value="F:DNA binding"/>
    <property type="evidence" value="ECO:0007669"/>
    <property type="project" value="InterPro"/>
</dbReference>
<evidence type="ECO:0000313" key="4">
    <source>
        <dbReference type="EMBL" id="PPR05030.1"/>
    </source>
</evidence>
<dbReference type="Proteomes" id="UP000284706">
    <property type="component" value="Unassembled WGS sequence"/>
</dbReference>
<feature type="region of interest" description="Disordered" evidence="1">
    <location>
        <begin position="52"/>
        <end position="73"/>
    </location>
</feature>
<dbReference type="PANTHER" id="PTHR23022">
    <property type="entry name" value="TRANSPOSABLE ELEMENT-RELATED"/>
    <property type="match status" value="1"/>
</dbReference>
<dbReference type="InParanoid" id="A0A409YPV7"/>
<dbReference type="Gene3D" id="3.30.420.10">
    <property type="entry name" value="Ribonuclease H-like superfamily/Ribonuclease H"/>
    <property type="match status" value="1"/>
</dbReference>
<protein>
    <recommendedName>
        <fullName evidence="6">Tc1-like transposase DDE domain-containing protein</fullName>
    </recommendedName>
</protein>
<evidence type="ECO:0008006" key="6">
    <source>
        <dbReference type="Google" id="ProtNLM"/>
    </source>
</evidence>
<dbReference type="AlphaFoldDB" id="A0A409YPV7"/>
<feature type="domain" description="Transposase Tc1-like" evidence="2">
    <location>
        <begin position="74"/>
        <end position="139"/>
    </location>
</feature>
<feature type="compositionally biased region" description="Polar residues" evidence="1">
    <location>
        <begin position="52"/>
        <end position="61"/>
    </location>
</feature>
<dbReference type="InterPro" id="IPR036397">
    <property type="entry name" value="RNaseH_sf"/>
</dbReference>
<sequence length="351" mass="39973">MTQNKTTRHEHDIGKKNRFIGLVQGGKSIRAAGRLVGMKPATAQNLWNKFQTTGTVENQPRSGRPKKVTPRMERAVIQNAKKERRKPLQDLTNAISDDISETSVRNTLAAHGYHRRVARRVPYINPDQTRKRKDWGKEHESWTAKQWAEVIYSDECYIQLGDHRGKVYVTRCAKEENDKDCLVPTFKQSSVRIMVWACIIKGRKGPLVVLEYPGGKGGGMNTERYISQVLSRALGPFFEEMKKEGRDPIFQQDGAPSHRAIATLKWLSNHGIPLLDHPPNSPDLNPIEPVWHELKRIIRARRHQPTSVAELILAAKEAWEQLEVSDIDKYIDSMPERVQAVLAAEGGHTRY</sequence>
<evidence type="ECO:0000313" key="5">
    <source>
        <dbReference type="Proteomes" id="UP000284706"/>
    </source>
</evidence>
<feature type="domain" description="Tc1-like transposase DDE" evidence="3">
    <location>
        <begin position="217"/>
        <end position="303"/>
    </location>
</feature>
<evidence type="ECO:0000259" key="3">
    <source>
        <dbReference type="Pfam" id="PF13358"/>
    </source>
</evidence>
<dbReference type="PANTHER" id="PTHR23022:SF135">
    <property type="entry name" value="SI:DKEY-77F5.3"/>
    <property type="match status" value="1"/>
</dbReference>
<dbReference type="GO" id="GO:0015074">
    <property type="term" value="P:DNA integration"/>
    <property type="evidence" value="ECO:0007669"/>
    <property type="project" value="InterPro"/>
</dbReference>
<keyword evidence="5" id="KW-1185">Reference proteome</keyword>
<proteinExistence type="predicted"/>
<dbReference type="STRING" id="231916.A0A409YPV7"/>
<dbReference type="InterPro" id="IPR009057">
    <property type="entry name" value="Homeodomain-like_sf"/>
</dbReference>
<dbReference type="OrthoDB" id="2431447at2759"/>
<dbReference type="InterPro" id="IPR052338">
    <property type="entry name" value="Transposase_5"/>
</dbReference>
<reference evidence="4 5" key="1">
    <citation type="journal article" date="2018" name="Evol. Lett.">
        <title>Horizontal gene cluster transfer increased hallucinogenic mushroom diversity.</title>
        <authorList>
            <person name="Reynolds H.T."/>
            <person name="Vijayakumar V."/>
            <person name="Gluck-Thaler E."/>
            <person name="Korotkin H.B."/>
            <person name="Matheny P.B."/>
            <person name="Slot J.C."/>
        </authorList>
    </citation>
    <scope>NUCLEOTIDE SEQUENCE [LARGE SCALE GENOMIC DNA]</scope>
    <source>
        <strain evidence="4 5">SRW20</strain>
    </source>
</reference>
<dbReference type="Pfam" id="PF13358">
    <property type="entry name" value="DDE_3"/>
    <property type="match status" value="1"/>
</dbReference>
<dbReference type="InterPro" id="IPR038717">
    <property type="entry name" value="Tc1-like_DDE_dom"/>
</dbReference>
<evidence type="ECO:0000259" key="2">
    <source>
        <dbReference type="Pfam" id="PF01498"/>
    </source>
</evidence>
<accession>A0A409YPV7</accession>
<dbReference type="SUPFAM" id="SSF46689">
    <property type="entry name" value="Homeodomain-like"/>
    <property type="match status" value="1"/>
</dbReference>
<evidence type="ECO:0000256" key="1">
    <source>
        <dbReference type="SAM" id="MobiDB-lite"/>
    </source>
</evidence>
<name>A0A409YPV7_9AGAR</name>
<organism evidence="4 5">
    <name type="scientific">Gymnopilus dilepis</name>
    <dbReference type="NCBI Taxonomy" id="231916"/>
    <lineage>
        <taxon>Eukaryota</taxon>
        <taxon>Fungi</taxon>
        <taxon>Dikarya</taxon>
        <taxon>Basidiomycota</taxon>
        <taxon>Agaricomycotina</taxon>
        <taxon>Agaricomycetes</taxon>
        <taxon>Agaricomycetidae</taxon>
        <taxon>Agaricales</taxon>
        <taxon>Agaricineae</taxon>
        <taxon>Hymenogastraceae</taxon>
        <taxon>Gymnopilus</taxon>
    </lineage>
</organism>